<evidence type="ECO:0000313" key="2">
    <source>
        <dbReference type="Proteomes" id="UP000814033"/>
    </source>
</evidence>
<evidence type="ECO:0000313" key="1">
    <source>
        <dbReference type="EMBL" id="KAI0045836.1"/>
    </source>
</evidence>
<keyword evidence="2" id="KW-1185">Reference proteome</keyword>
<sequence length="405" mass="45494">MHVFKCFKKMPFRPTQRSQVPVQATDPSLHYNFEDPSQARATFGTSVALLREIGEICAQFPYIKGAAGVLSRIIVISDTLSMNQSQWIEVNNNAQQLVSILAEAARFAEDHAWIIPPDLQNILRLWPQELKSIENILKQYHHQMPSVWRRLSHLITQKQFTVKIQYCNETLKVLSKSYQFSLASTIQATKEEFAAIHRTNTNVPARPSIFSGRDSYMSTILELIGNKSKLPIRAGILGPGGIGKTTLALAILHHPIVEHTFNERVYFVSCEGCLSISMLVKDLAKTLGITNGLEGSAIEENVLSCLGSSPTLICIDNFETLWNGGESTKVAAHNFLKRIASLKDTSFVITMRGSEYPEKILWSQPLLPPLKPLSFEASRYIFQQISNQWDEWAERLVKAVEGLPL</sequence>
<gene>
    <name evidence="1" type="ORF">FA95DRAFT_1596637</name>
</gene>
<dbReference type="EMBL" id="MU275941">
    <property type="protein sequence ID" value="KAI0045836.1"/>
    <property type="molecule type" value="Genomic_DNA"/>
</dbReference>
<accession>A0ACB8RNT6</accession>
<organism evidence="1 2">
    <name type="scientific">Auriscalpium vulgare</name>
    <dbReference type="NCBI Taxonomy" id="40419"/>
    <lineage>
        <taxon>Eukaryota</taxon>
        <taxon>Fungi</taxon>
        <taxon>Dikarya</taxon>
        <taxon>Basidiomycota</taxon>
        <taxon>Agaricomycotina</taxon>
        <taxon>Agaricomycetes</taxon>
        <taxon>Russulales</taxon>
        <taxon>Auriscalpiaceae</taxon>
        <taxon>Auriscalpium</taxon>
    </lineage>
</organism>
<reference evidence="1" key="1">
    <citation type="submission" date="2021-02" db="EMBL/GenBank/DDBJ databases">
        <authorList>
            <consortium name="DOE Joint Genome Institute"/>
            <person name="Ahrendt S."/>
            <person name="Looney B.P."/>
            <person name="Miyauchi S."/>
            <person name="Morin E."/>
            <person name="Drula E."/>
            <person name="Courty P.E."/>
            <person name="Chicoki N."/>
            <person name="Fauchery L."/>
            <person name="Kohler A."/>
            <person name="Kuo A."/>
            <person name="Labutti K."/>
            <person name="Pangilinan J."/>
            <person name="Lipzen A."/>
            <person name="Riley R."/>
            <person name="Andreopoulos W."/>
            <person name="He G."/>
            <person name="Johnson J."/>
            <person name="Barry K.W."/>
            <person name="Grigoriev I.V."/>
            <person name="Nagy L."/>
            <person name="Hibbett D."/>
            <person name="Henrissat B."/>
            <person name="Matheny P.B."/>
            <person name="Labbe J."/>
            <person name="Martin F."/>
        </authorList>
    </citation>
    <scope>NUCLEOTIDE SEQUENCE</scope>
    <source>
        <strain evidence="1">FP105234-sp</strain>
    </source>
</reference>
<reference evidence="1" key="2">
    <citation type="journal article" date="2022" name="New Phytol.">
        <title>Evolutionary transition to the ectomycorrhizal habit in the genomes of a hyperdiverse lineage of mushroom-forming fungi.</title>
        <authorList>
            <person name="Looney B."/>
            <person name="Miyauchi S."/>
            <person name="Morin E."/>
            <person name="Drula E."/>
            <person name="Courty P.E."/>
            <person name="Kohler A."/>
            <person name="Kuo A."/>
            <person name="LaButti K."/>
            <person name="Pangilinan J."/>
            <person name="Lipzen A."/>
            <person name="Riley R."/>
            <person name="Andreopoulos W."/>
            <person name="He G."/>
            <person name="Johnson J."/>
            <person name="Nolan M."/>
            <person name="Tritt A."/>
            <person name="Barry K.W."/>
            <person name="Grigoriev I.V."/>
            <person name="Nagy L.G."/>
            <person name="Hibbett D."/>
            <person name="Henrissat B."/>
            <person name="Matheny P.B."/>
            <person name="Labbe J."/>
            <person name="Martin F.M."/>
        </authorList>
    </citation>
    <scope>NUCLEOTIDE SEQUENCE</scope>
    <source>
        <strain evidence="1">FP105234-sp</strain>
    </source>
</reference>
<protein>
    <submittedName>
        <fullName evidence="1">Uncharacterized protein</fullName>
    </submittedName>
</protein>
<dbReference type="Proteomes" id="UP000814033">
    <property type="component" value="Unassembled WGS sequence"/>
</dbReference>
<comment type="caution">
    <text evidence="1">The sequence shown here is derived from an EMBL/GenBank/DDBJ whole genome shotgun (WGS) entry which is preliminary data.</text>
</comment>
<feature type="non-terminal residue" evidence="1">
    <location>
        <position position="405"/>
    </location>
</feature>
<proteinExistence type="predicted"/>
<name>A0ACB8RNT6_9AGAM</name>